<evidence type="ECO:0000313" key="3">
    <source>
        <dbReference type="EMBL" id="GAA4880094.1"/>
    </source>
</evidence>
<evidence type="ECO:0000256" key="2">
    <source>
        <dbReference type="SAM" id="SignalP"/>
    </source>
</evidence>
<protein>
    <submittedName>
        <fullName evidence="3">Uncharacterized protein</fullName>
    </submittedName>
</protein>
<feature type="region of interest" description="Disordered" evidence="1">
    <location>
        <begin position="364"/>
        <end position="409"/>
    </location>
</feature>
<sequence>MGGMGGIRVATGRRRASLVLLAVMAVVLAACGGTTSDDPTPGTVGPGERDPLLQPFASDSIWNTPIGSGAVYVPAGLQPLPGGLTSGRVPQVDDEPIVLTPEAPETPILYSRGGFGGDRCAADPSRLLRTAPIPAGYVLPSDNKNQSAAILGADRRTVINVQPLARCEAGGPATSIVYFPDTDLYGPGIDGAHGGSGLSALGGSIRLGELRPGQEGPRHVLKVNVYGRGELARCTDSASCSRWPARKSDRGGPRNYGTDGDNRNGAMRLGALLALPPSVDIAAIGLTTEPARQLAWTLQNYGAYVVDDTNGPQFALNAEVGPAGSMREQFRDDWGYDFEVESEVTDNPWAEDVKRLRPLLQVVDNNGPGSVGGGGTPRQPLLPPLGDPPPQTVVQPPLEAQPDPPVLVR</sequence>
<evidence type="ECO:0000313" key="4">
    <source>
        <dbReference type="Proteomes" id="UP001500457"/>
    </source>
</evidence>
<dbReference type="Proteomes" id="UP001500457">
    <property type="component" value="Unassembled WGS sequence"/>
</dbReference>
<feature type="signal peptide" evidence="2">
    <location>
        <begin position="1"/>
        <end position="29"/>
    </location>
</feature>
<evidence type="ECO:0000256" key="1">
    <source>
        <dbReference type="SAM" id="MobiDB-lite"/>
    </source>
</evidence>
<feature type="chain" id="PRO_5046457787" evidence="2">
    <location>
        <begin position="30"/>
        <end position="409"/>
    </location>
</feature>
<feature type="compositionally biased region" description="Pro residues" evidence="1">
    <location>
        <begin position="380"/>
        <end position="391"/>
    </location>
</feature>
<organism evidence="3 4">
    <name type="scientific">Actinomycetospora straminea</name>
    <dbReference type="NCBI Taxonomy" id="663607"/>
    <lineage>
        <taxon>Bacteria</taxon>
        <taxon>Bacillati</taxon>
        <taxon>Actinomycetota</taxon>
        <taxon>Actinomycetes</taxon>
        <taxon>Pseudonocardiales</taxon>
        <taxon>Pseudonocardiaceae</taxon>
        <taxon>Actinomycetospora</taxon>
    </lineage>
</organism>
<dbReference type="EMBL" id="BAABHQ010000009">
    <property type="protein sequence ID" value="GAA4880094.1"/>
    <property type="molecule type" value="Genomic_DNA"/>
</dbReference>
<name>A0ABP9EKB9_9PSEU</name>
<keyword evidence="4" id="KW-1185">Reference proteome</keyword>
<reference evidence="4" key="1">
    <citation type="journal article" date="2019" name="Int. J. Syst. Evol. Microbiol.">
        <title>The Global Catalogue of Microorganisms (GCM) 10K type strain sequencing project: providing services to taxonomists for standard genome sequencing and annotation.</title>
        <authorList>
            <consortium name="The Broad Institute Genomics Platform"/>
            <consortium name="The Broad Institute Genome Sequencing Center for Infectious Disease"/>
            <person name="Wu L."/>
            <person name="Ma J."/>
        </authorList>
    </citation>
    <scope>NUCLEOTIDE SEQUENCE [LARGE SCALE GENOMIC DNA]</scope>
    <source>
        <strain evidence="4">JCM 17983</strain>
    </source>
</reference>
<comment type="caution">
    <text evidence="3">The sequence shown here is derived from an EMBL/GenBank/DDBJ whole genome shotgun (WGS) entry which is preliminary data.</text>
</comment>
<feature type="compositionally biased region" description="Low complexity" evidence="1">
    <location>
        <begin position="32"/>
        <end position="43"/>
    </location>
</feature>
<keyword evidence="2" id="KW-0732">Signal</keyword>
<proteinExistence type="predicted"/>
<feature type="region of interest" description="Disordered" evidence="1">
    <location>
        <begin position="242"/>
        <end position="262"/>
    </location>
</feature>
<feature type="region of interest" description="Disordered" evidence="1">
    <location>
        <begin position="32"/>
        <end position="51"/>
    </location>
</feature>
<gene>
    <name evidence="3" type="ORF">GCM10023203_33670</name>
</gene>
<accession>A0ABP9EKB9</accession>